<proteinExistence type="predicted"/>
<dbReference type="AlphaFoldDB" id="A0A8X6H9M3"/>
<reference evidence="1" key="1">
    <citation type="submission" date="2020-07" db="EMBL/GenBank/DDBJ databases">
        <title>Multicomponent nature underlies the extraordinary mechanical properties of spider dragline silk.</title>
        <authorList>
            <person name="Kono N."/>
            <person name="Nakamura H."/>
            <person name="Mori M."/>
            <person name="Yoshida Y."/>
            <person name="Ohtoshi R."/>
            <person name="Malay A.D."/>
            <person name="Moran D.A.P."/>
            <person name="Tomita M."/>
            <person name="Numata K."/>
            <person name="Arakawa K."/>
        </authorList>
    </citation>
    <scope>NUCLEOTIDE SEQUENCE</scope>
</reference>
<gene>
    <name evidence="1" type="ORF">TNCT_375521</name>
</gene>
<evidence type="ECO:0000313" key="1">
    <source>
        <dbReference type="EMBL" id="GFQ82494.1"/>
    </source>
</evidence>
<protein>
    <submittedName>
        <fullName evidence="1">Uncharacterized protein</fullName>
    </submittedName>
</protein>
<evidence type="ECO:0000313" key="2">
    <source>
        <dbReference type="Proteomes" id="UP000887116"/>
    </source>
</evidence>
<dbReference type="EMBL" id="BMAO01002687">
    <property type="protein sequence ID" value="GFQ82494.1"/>
    <property type="molecule type" value="Genomic_DNA"/>
</dbReference>
<accession>A0A8X6H9M3</accession>
<name>A0A8X6H9M3_TRICU</name>
<comment type="caution">
    <text evidence="1">The sequence shown here is derived from an EMBL/GenBank/DDBJ whole genome shotgun (WGS) entry which is preliminary data.</text>
</comment>
<dbReference type="Proteomes" id="UP000887116">
    <property type="component" value="Unassembled WGS sequence"/>
</dbReference>
<organism evidence="1 2">
    <name type="scientific">Trichonephila clavata</name>
    <name type="common">Joro spider</name>
    <name type="synonym">Nephila clavata</name>
    <dbReference type="NCBI Taxonomy" id="2740835"/>
    <lineage>
        <taxon>Eukaryota</taxon>
        <taxon>Metazoa</taxon>
        <taxon>Ecdysozoa</taxon>
        <taxon>Arthropoda</taxon>
        <taxon>Chelicerata</taxon>
        <taxon>Arachnida</taxon>
        <taxon>Araneae</taxon>
        <taxon>Araneomorphae</taxon>
        <taxon>Entelegynae</taxon>
        <taxon>Araneoidea</taxon>
        <taxon>Nephilidae</taxon>
        <taxon>Trichonephila</taxon>
    </lineage>
</organism>
<sequence>MRGSNLWISIVRRSREWDSKTIEGRRRLKNTVIGLICYFKTGMETRKKKLSLIFLLSTLIGRDDSTHTGRRRSFSSPNEYTSGTMDAFEQFLTL</sequence>
<keyword evidence="2" id="KW-1185">Reference proteome</keyword>